<accession>A0AAX6MSR4</accession>
<evidence type="ECO:0000256" key="7">
    <source>
        <dbReference type="ARBA" id="ARBA00022771"/>
    </source>
</evidence>
<evidence type="ECO:0000313" key="18">
    <source>
        <dbReference type="Proteomes" id="UP001369815"/>
    </source>
</evidence>
<evidence type="ECO:0000256" key="6">
    <source>
        <dbReference type="ARBA" id="ARBA00022723"/>
    </source>
</evidence>
<dbReference type="Gene3D" id="3.30.40.10">
    <property type="entry name" value="Zinc/RING finger domain, C3HC4 (zinc finger)"/>
    <property type="match status" value="1"/>
</dbReference>
<dbReference type="GO" id="GO:0006511">
    <property type="term" value="P:ubiquitin-dependent protein catabolic process"/>
    <property type="evidence" value="ECO:0007669"/>
    <property type="project" value="TreeGrafter"/>
</dbReference>
<dbReference type="AlphaFoldDB" id="A0AAX6MSR4"/>
<evidence type="ECO:0000256" key="15">
    <source>
        <dbReference type="SAM" id="SignalP"/>
    </source>
</evidence>
<evidence type="ECO:0000256" key="9">
    <source>
        <dbReference type="ARBA" id="ARBA00022833"/>
    </source>
</evidence>
<evidence type="ECO:0000256" key="4">
    <source>
        <dbReference type="ARBA" id="ARBA00022679"/>
    </source>
</evidence>
<proteinExistence type="predicted"/>
<keyword evidence="18" id="KW-1185">Reference proteome</keyword>
<sequence length="510" mass="55627">MATSTVARPARAVYFLLHLTYIISIVSAEVATTSPMHNLPSSYEEYVMALNLNSATGPVQVTYKIAPLTDKAEGHMAIVDENNYNTLGDDIKNAVTYISCDATTNDSYIMPNDVLNVVMEKQPKAILLFSASEGTCCSLNGSDLSYTSIWTVTDQSDAWEIKNQTAESPVVRAVISGGGVVDEDSDLGQSQGGNNSAVAMSILYSITGLITLLFLIIIATGAIRAHRHPERYGPRASYGGRPRQGRARGLARAVLETLPIVKFGDPQPTKPDPENELESISGDRPQRSSSPTQRESAQGNVEEGGSSPDAAAKATSNSTETPVVGTSQDNRANDGQTEDNRLGCSICTEDFTVGEDVRVLPCDHKFHPQCIDPWLVNVSGTCPLCRLDLRPHEEGEEDGDGIWPSIHHDTVHNGPVDNHLVPPHEDEADASQRRRRSRLLDWNRLRHATVDERIQALRQYRQTQGATTGDGSAEDQNRHAKLSDRLREKFHIRTRAHPPSDLPSTSGFVA</sequence>
<gene>
    <name evidence="17" type="ORF">Daesc_003206</name>
</gene>
<feature type="compositionally biased region" description="Polar residues" evidence="13">
    <location>
        <begin position="287"/>
        <end position="299"/>
    </location>
</feature>
<dbReference type="Pfam" id="PF13639">
    <property type="entry name" value="zf-RING_2"/>
    <property type="match status" value="1"/>
</dbReference>
<dbReference type="GO" id="GO:0016567">
    <property type="term" value="P:protein ubiquitination"/>
    <property type="evidence" value="ECO:0007669"/>
    <property type="project" value="TreeGrafter"/>
</dbReference>
<keyword evidence="7 12" id="KW-0863">Zinc-finger</keyword>
<organism evidence="17 18">
    <name type="scientific">Daldinia eschscholtzii</name>
    <dbReference type="NCBI Taxonomy" id="292717"/>
    <lineage>
        <taxon>Eukaryota</taxon>
        <taxon>Fungi</taxon>
        <taxon>Dikarya</taxon>
        <taxon>Ascomycota</taxon>
        <taxon>Pezizomycotina</taxon>
        <taxon>Sordariomycetes</taxon>
        <taxon>Xylariomycetidae</taxon>
        <taxon>Xylariales</taxon>
        <taxon>Hypoxylaceae</taxon>
        <taxon>Daldinia</taxon>
    </lineage>
</organism>
<feature type="signal peptide" evidence="15">
    <location>
        <begin position="1"/>
        <end position="28"/>
    </location>
</feature>
<dbReference type="EMBL" id="JBANMG010000003">
    <property type="protein sequence ID" value="KAK6955566.1"/>
    <property type="molecule type" value="Genomic_DNA"/>
</dbReference>
<dbReference type="GO" id="GO:0008270">
    <property type="term" value="F:zinc ion binding"/>
    <property type="evidence" value="ECO:0007669"/>
    <property type="project" value="UniProtKB-KW"/>
</dbReference>
<evidence type="ECO:0000313" key="17">
    <source>
        <dbReference type="EMBL" id="KAK6955566.1"/>
    </source>
</evidence>
<evidence type="ECO:0000256" key="1">
    <source>
        <dbReference type="ARBA" id="ARBA00000900"/>
    </source>
</evidence>
<comment type="catalytic activity">
    <reaction evidence="1">
        <text>S-ubiquitinyl-[E2 ubiquitin-conjugating enzyme]-L-cysteine + [acceptor protein]-L-lysine = [E2 ubiquitin-conjugating enzyme]-L-cysteine + N(6)-ubiquitinyl-[acceptor protein]-L-lysine.</text>
        <dbReference type="EC" id="2.3.2.27"/>
    </reaction>
</comment>
<keyword evidence="8" id="KW-0833">Ubl conjugation pathway</keyword>
<keyword evidence="9" id="KW-0862">Zinc</keyword>
<dbReference type="SMART" id="SM00184">
    <property type="entry name" value="RING"/>
    <property type="match status" value="1"/>
</dbReference>
<keyword evidence="5 14" id="KW-0812">Transmembrane</keyword>
<feature type="region of interest" description="Disordered" evidence="13">
    <location>
        <begin position="462"/>
        <end position="510"/>
    </location>
</feature>
<dbReference type="InterPro" id="IPR001841">
    <property type="entry name" value="Znf_RING"/>
</dbReference>
<dbReference type="PANTHER" id="PTHR45977:SF4">
    <property type="entry name" value="RING-TYPE DOMAIN-CONTAINING PROTEIN"/>
    <property type="match status" value="1"/>
</dbReference>
<name>A0AAX6MSR4_9PEZI</name>
<dbReference type="Proteomes" id="UP001369815">
    <property type="component" value="Unassembled WGS sequence"/>
</dbReference>
<evidence type="ECO:0000256" key="5">
    <source>
        <dbReference type="ARBA" id="ARBA00022692"/>
    </source>
</evidence>
<keyword evidence="10 14" id="KW-1133">Transmembrane helix</keyword>
<evidence type="ECO:0000259" key="16">
    <source>
        <dbReference type="PROSITE" id="PS50089"/>
    </source>
</evidence>
<evidence type="ECO:0000256" key="3">
    <source>
        <dbReference type="ARBA" id="ARBA00012483"/>
    </source>
</evidence>
<dbReference type="InterPro" id="IPR013083">
    <property type="entry name" value="Znf_RING/FYVE/PHD"/>
</dbReference>
<evidence type="ECO:0000256" key="14">
    <source>
        <dbReference type="SAM" id="Phobius"/>
    </source>
</evidence>
<dbReference type="PROSITE" id="PS50089">
    <property type="entry name" value="ZF_RING_2"/>
    <property type="match status" value="1"/>
</dbReference>
<feature type="chain" id="PRO_5043388357" description="RING-type E3 ubiquitin transferase" evidence="15">
    <location>
        <begin position="29"/>
        <end position="510"/>
    </location>
</feature>
<dbReference type="PANTHER" id="PTHR45977">
    <property type="entry name" value="TARGET OF ERK KINASE MPK-1"/>
    <property type="match status" value="1"/>
</dbReference>
<protein>
    <recommendedName>
        <fullName evidence="3">RING-type E3 ubiquitin transferase</fullName>
        <ecNumber evidence="3">2.3.2.27</ecNumber>
    </recommendedName>
</protein>
<dbReference type="GO" id="GO:0061630">
    <property type="term" value="F:ubiquitin protein ligase activity"/>
    <property type="evidence" value="ECO:0007669"/>
    <property type="project" value="UniProtKB-EC"/>
</dbReference>
<feature type="region of interest" description="Disordered" evidence="13">
    <location>
        <begin position="259"/>
        <end position="342"/>
    </location>
</feature>
<evidence type="ECO:0000256" key="8">
    <source>
        <dbReference type="ARBA" id="ARBA00022786"/>
    </source>
</evidence>
<evidence type="ECO:0000256" key="12">
    <source>
        <dbReference type="PROSITE-ProRule" id="PRU00175"/>
    </source>
</evidence>
<comment type="caution">
    <text evidence="17">The sequence shown here is derived from an EMBL/GenBank/DDBJ whole genome shotgun (WGS) entry which is preliminary data.</text>
</comment>
<keyword evidence="15" id="KW-0732">Signal</keyword>
<evidence type="ECO:0000256" key="11">
    <source>
        <dbReference type="ARBA" id="ARBA00023136"/>
    </source>
</evidence>
<feature type="compositionally biased region" description="Basic and acidic residues" evidence="13">
    <location>
        <begin position="475"/>
        <end position="491"/>
    </location>
</feature>
<dbReference type="SUPFAM" id="SSF57850">
    <property type="entry name" value="RING/U-box"/>
    <property type="match status" value="1"/>
</dbReference>
<evidence type="ECO:0000256" key="13">
    <source>
        <dbReference type="SAM" id="MobiDB-lite"/>
    </source>
</evidence>
<keyword evidence="4" id="KW-0808">Transferase</keyword>
<evidence type="ECO:0000256" key="2">
    <source>
        <dbReference type="ARBA" id="ARBA00004141"/>
    </source>
</evidence>
<dbReference type="EC" id="2.3.2.27" evidence="3"/>
<feature type="region of interest" description="Disordered" evidence="13">
    <location>
        <begin position="396"/>
        <end position="433"/>
    </location>
</feature>
<reference evidence="17 18" key="1">
    <citation type="journal article" date="2024" name="Front Chem Biol">
        <title>Unveiling the potential of Daldinia eschscholtzii MFLUCC 19-0629 through bioactivity and bioinformatics studies for enhanced sustainable agriculture production.</title>
        <authorList>
            <person name="Brooks S."/>
            <person name="Weaver J.A."/>
            <person name="Klomchit A."/>
            <person name="Alharthi S.A."/>
            <person name="Onlamun T."/>
            <person name="Nurani R."/>
            <person name="Vong T.K."/>
            <person name="Alberti F."/>
            <person name="Greco C."/>
        </authorList>
    </citation>
    <scope>NUCLEOTIDE SEQUENCE [LARGE SCALE GENOMIC DNA]</scope>
    <source>
        <strain evidence="17">MFLUCC 19-0629</strain>
    </source>
</reference>
<dbReference type="CDD" id="cd16454">
    <property type="entry name" value="RING-H2_PA-TM-RING"/>
    <property type="match status" value="1"/>
</dbReference>
<keyword evidence="11 14" id="KW-0472">Membrane</keyword>
<comment type="subcellular location">
    <subcellularLocation>
        <location evidence="2">Membrane</location>
        <topology evidence="2">Multi-pass membrane protein</topology>
    </subcellularLocation>
</comment>
<feature type="domain" description="RING-type" evidence="16">
    <location>
        <begin position="344"/>
        <end position="386"/>
    </location>
</feature>
<dbReference type="GO" id="GO:0016020">
    <property type="term" value="C:membrane"/>
    <property type="evidence" value="ECO:0007669"/>
    <property type="project" value="UniProtKB-SubCell"/>
</dbReference>
<evidence type="ECO:0000256" key="10">
    <source>
        <dbReference type="ARBA" id="ARBA00022989"/>
    </source>
</evidence>
<feature type="compositionally biased region" description="Polar residues" evidence="13">
    <location>
        <begin position="314"/>
        <end position="335"/>
    </location>
</feature>
<feature type="transmembrane region" description="Helical" evidence="14">
    <location>
        <begin position="202"/>
        <end position="223"/>
    </location>
</feature>
<keyword evidence="6" id="KW-0479">Metal-binding</keyword>